<keyword evidence="1" id="KW-0812">Transmembrane</keyword>
<evidence type="ECO:0000256" key="1">
    <source>
        <dbReference type="SAM" id="Phobius"/>
    </source>
</evidence>
<feature type="transmembrane region" description="Helical" evidence="1">
    <location>
        <begin position="40"/>
        <end position="57"/>
    </location>
</feature>
<reference evidence="2 3" key="1">
    <citation type="submission" date="2022-04" db="EMBL/GenBank/DDBJ databases">
        <title>Gracilibacillus sp. isolated from saltern.</title>
        <authorList>
            <person name="Won M."/>
            <person name="Lee C.-M."/>
            <person name="Woen H.-Y."/>
            <person name="Kwon S.-W."/>
        </authorList>
    </citation>
    <scope>NUCLEOTIDE SEQUENCE [LARGE SCALE GENOMIC DNA]</scope>
    <source>
        <strain evidence="2 3">SSPM10-3</strain>
    </source>
</reference>
<dbReference type="EMBL" id="CP095071">
    <property type="protein sequence ID" value="UOQ86583.1"/>
    <property type="molecule type" value="Genomic_DNA"/>
</dbReference>
<name>A0ABY4GR11_9BACI</name>
<dbReference type="Proteomes" id="UP000831537">
    <property type="component" value="Chromosome"/>
</dbReference>
<keyword evidence="3" id="KW-1185">Reference proteome</keyword>
<gene>
    <name evidence="2" type="ORF">MUN87_06765</name>
</gene>
<evidence type="ECO:0000313" key="2">
    <source>
        <dbReference type="EMBL" id="UOQ86583.1"/>
    </source>
</evidence>
<protein>
    <submittedName>
        <fullName evidence="2">Uncharacterized protein</fullName>
    </submittedName>
</protein>
<proteinExistence type="predicted"/>
<keyword evidence="1" id="KW-0472">Membrane</keyword>
<sequence length="77" mass="8997">MKITLETFRFALLLVLFGTVLSFISYMLLYPMIGENAERYYSWVATIGSFVLLLFLYQKKVGLRVILRNLYFGFPSV</sequence>
<accession>A0ABY4GR11</accession>
<organism evidence="2 3">
    <name type="scientific">Gracilibacillus salinarum</name>
    <dbReference type="NCBI Taxonomy" id="2932255"/>
    <lineage>
        <taxon>Bacteria</taxon>
        <taxon>Bacillati</taxon>
        <taxon>Bacillota</taxon>
        <taxon>Bacilli</taxon>
        <taxon>Bacillales</taxon>
        <taxon>Bacillaceae</taxon>
        <taxon>Gracilibacillus</taxon>
    </lineage>
</organism>
<keyword evidence="1" id="KW-1133">Transmembrane helix</keyword>
<feature type="transmembrane region" description="Helical" evidence="1">
    <location>
        <begin position="7"/>
        <end position="28"/>
    </location>
</feature>
<dbReference type="RefSeq" id="WP_244746948.1">
    <property type="nucleotide sequence ID" value="NZ_CP095071.1"/>
</dbReference>
<evidence type="ECO:0000313" key="3">
    <source>
        <dbReference type="Proteomes" id="UP000831537"/>
    </source>
</evidence>